<sequence>MTLLLPAPGGTAACRRAPAGPALPAGPAVPGAPARGAMILTRPVDIPGDHVPGGRDPVAGPPAGAGEGGGRTVMVPVRKMVP</sequence>
<keyword evidence="3" id="KW-1185">Reference proteome</keyword>
<evidence type="ECO:0000256" key="1">
    <source>
        <dbReference type="SAM" id="MobiDB-lite"/>
    </source>
</evidence>
<gene>
    <name evidence="2" type="ordered locus">Tbis_0679</name>
</gene>
<proteinExistence type="predicted"/>
<name>D6Y5Q8_THEBD</name>
<evidence type="ECO:0000313" key="3">
    <source>
        <dbReference type="Proteomes" id="UP000006640"/>
    </source>
</evidence>
<dbReference type="EMBL" id="CP001874">
    <property type="protein sequence ID" value="ADG87404.1"/>
    <property type="molecule type" value="Genomic_DNA"/>
</dbReference>
<dbReference type="AlphaFoldDB" id="D6Y5Q8"/>
<evidence type="ECO:0000313" key="2">
    <source>
        <dbReference type="EMBL" id="ADG87404.1"/>
    </source>
</evidence>
<dbReference type="Proteomes" id="UP000006640">
    <property type="component" value="Chromosome"/>
</dbReference>
<organism evidence="2 3">
    <name type="scientific">Thermobispora bispora (strain ATCC 19993 / DSM 43833 / CBS 139.67 / JCM 10125 / KCTC 9307 / NBRC 14880 / R51)</name>
    <dbReference type="NCBI Taxonomy" id="469371"/>
    <lineage>
        <taxon>Bacteria</taxon>
        <taxon>Bacillati</taxon>
        <taxon>Actinomycetota</taxon>
        <taxon>Actinomycetes</taxon>
        <taxon>Streptosporangiales</taxon>
        <taxon>Streptosporangiaceae</taxon>
        <taxon>Thermobispora</taxon>
    </lineage>
</organism>
<dbReference type="KEGG" id="tbi:Tbis_0679"/>
<dbReference type="STRING" id="469371.Tbis_0679"/>
<reference evidence="2 3" key="1">
    <citation type="submission" date="2010-01" db="EMBL/GenBank/DDBJ databases">
        <title>The complete genome of Thermobispora bispora DSM 43833.</title>
        <authorList>
            <consortium name="US DOE Joint Genome Institute (JGI-PGF)"/>
            <person name="Lucas S."/>
            <person name="Copeland A."/>
            <person name="Lapidus A."/>
            <person name="Glavina del Rio T."/>
            <person name="Dalin E."/>
            <person name="Tice H."/>
            <person name="Bruce D."/>
            <person name="Goodwin L."/>
            <person name="Pitluck S."/>
            <person name="Kyrpides N."/>
            <person name="Mavromatis K."/>
            <person name="Ivanova N."/>
            <person name="Mikhailova N."/>
            <person name="Chertkov O."/>
            <person name="Brettin T."/>
            <person name="Detter J.C."/>
            <person name="Han C."/>
            <person name="Larimer F."/>
            <person name="Land M."/>
            <person name="Hauser L."/>
            <person name="Markowitz V."/>
            <person name="Cheng J.-F."/>
            <person name="Hugenholtz P."/>
            <person name="Woyke T."/>
            <person name="Wu D."/>
            <person name="Jando M."/>
            <person name="Schneider S."/>
            <person name="Klenk H.-P."/>
            <person name="Eisen J.A."/>
        </authorList>
    </citation>
    <scope>NUCLEOTIDE SEQUENCE [LARGE SCALE GENOMIC DNA]</scope>
    <source>
        <strain evidence="3">ATCC 19993 / DSM 43833 / CBS 139.67 / JCM 10125 / KCTC 9307 / NBRC 14880 / R51</strain>
    </source>
</reference>
<protein>
    <submittedName>
        <fullName evidence="2">Uncharacterized protein</fullName>
    </submittedName>
</protein>
<feature type="region of interest" description="Disordered" evidence="1">
    <location>
        <begin position="43"/>
        <end position="73"/>
    </location>
</feature>
<dbReference type="HOGENOM" id="CLU_2557170_0_0_11"/>
<accession>D6Y5Q8</accession>